<keyword evidence="1 9" id="KW-0963">Cytoplasm</keyword>
<dbReference type="GO" id="GO:0005737">
    <property type="term" value="C:cytoplasm"/>
    <property type="evidence" value="ECO:0007669"/>
    <property type="project" value="UniProtKB-SubCell"/>
</dbReference>
<dbReference type="InterPro" id="IPR004605">
    <property type="entry name" value="DNA_helicase_Holl-junc_RuvB"/>
</dbReference>
<keyword evidence="11" id="KW-0347">Helicase</keyword>
<keyword evidence="8 9" id="KW-0234">DNA repair</keyword>
<feature type="binding site" evidence="9">
    <location>
        <position position="63"/>
    </location>
    <ligand>
        <name>ATP</name>
        <dbReference type="ChEBI" id="CHEBI:30616"/>
    </ligand>
</feature>
<dbReference type="SUPFAM" id="SSF46785">
    <property type="entry name" value="Winged helix' DNA-binding domain"/>
    <property type="match status" value="1"/>
</dbReference>
<dbReference type="Gene3D" id="3.40.50.300">
    <property type="entry name" value="P-loop containing nucleotide triphosphate hydrolases"/>
    <property type="match status" value="1"/>
</dbReference>
<feature type="binding site" evidence="9">
    <location>
        <position position="312"/>
    </location>
    <ligand>
        <name>DNA</name>
        <dbReference type="ChEBI" id="CHEBI:16991"/>
    </ligand>
</feature>
<organism evidence="11 12">
    <name type="scientific">Candidatus Roizmanbacteria bacterium RIFCSPHIGHO2_02_FULL_37_24</name>
    <dbReference type="NCBI Taxonomy" id="1802037"/>
    <lineage>
        <taxon>Bacteria</taxon>
        <taxon>Candidatus Roizmaniibacteriota</taxon>
    </lineage>
</organism>
<feature type="binding site" evidence="9">
    <location>
        <position position="63"/>
    </location>
    <ligand>
        <name>Mg(2+)</name>
        <dbReference type="ChEBI" id="CHEBI:18420"/>
    </ligand>
</feature>
<dbReference type="InterPro" id="IPR036388">
    <property type="entry name" value="WH-like_DNA-bd_sf"/>
</dbReference>
<feature type="binding site" evidence="9">
    <location>
        <position position="59"/>
    </location>
    <ligand>
        <name>ATP</name>
        <dbReference type="ChEBI" id="CHEBI:30616"/>
    </ligand>
</feature>
<dbReference type="PANTHER" id="PTHR42848:SF1">
    <property type="entry name" value="HOLLIDAY JUNCTION BRANCH MIGRATION COMPLEX SUBUNIT RUVB"/>
    <property type="match status" value="1"/>
</dbReference>
<dbReference type="InterPro" id="IPR041445">
    <property type="entry name" value="AAA_lid_4"/>
</dbReference>
<dbReference type="Pfam" id="PF05496">
    <property type="entry name" value="RuvB_N"/>
    <property type="match status" value="1"/>
</dbReference>
<dbReference type="NCBIfam" id="NF000868">
    <property type="entry name" value="PRK00080.1"/>
    <property type="match status" value="1"/>
</dbReference>
<dbReference type="PANTHER" id="PTHR42848">
    <property type="match status" value="1"/>
</dbReference>
<dbReference type="GO" id="GO:0048476">
    <property type="term" value="C:Holliday junction resolvase complex"/>
    <property type="evidence" value="ECO:0007669"/>
    <property type="project" value="UniProtKB-UniRule"/>
</dbReference>
<dbReference type="AlphaFoldDB" id="A0A1F7GYD3"/>
<dbReference type="SMART" id="SM00382">
    <property type="entry name" value="AAA"/>
    <property type="match status" value="1"/>
</dbReference>
<feature type="region of interest" description="Head domain (RuvB-H)" evidence="9">
    <location>
        <begin position="252"/>
        <end position="337"/>
    </location>
</feature>
<dbReference type="Gene3D" id="1.10.10.10">
    <property type="entry name" value="Winged helix-like DNA-binding domain superfamily/Winged helix DNA-binding domain"/>
    <property type="match status" value="1"/>
</dbReference>
<gene>
    <name evidence="9" type="primary">ruvB</name>
    <name evidence="11" type="ORF">A3C24_00130</name>
</gene>
<dbReference type="GO" id="GO:0016887">
    <property type="term" value="F:ATP hydrolysis activity"/>
    <property type="evidence" value="ECO:0007669"/>
    <property type="project" value="RHEA"/>
</dbReference>
<evidence type="ECO:0000256" key="8">
    <source>
        <dbReference type="ARBA" id="ARBA00023204"/>
    </source>
</evidence>
<dbReference type="HAMAP" id="MF_00016">
    <property type="entry name" value="DNA_HJ_migration_RuvB"/>
    <property type="match status" value="1"/>
</dbReference>
<keyword evidence="2 9" id="KW-0547">Nucleotide-binding</keyword>
<reference evidence="11 12" key="1">
    <citation type="journal article" date="2016" name="Nat. Commun.">
        <title>Thousands of microbial genomes shed light on interconnected biogeochemical processes in an aquifer system.</title>
        <authorList>
            <person name="Anantharaman K."/>
            <person name="Brown C.T."/>
            <person name="Hug L.A."/>
            <person name="Sharon I."/>
            <person name="Castelle C.J."/>
            <person name="Probst A.J."/>
            <person name="Thomas B.C."/>
            <person name="Singh A."/>
            <person name="Wilkins M.J."/>
            <person name="Karaoz U."/>
            <person name="Brodie E.L."/>
            <person name="Williams K.H."/>
            <person name="Hubbard S.S."/>
            <person name="Banfield J.F."/>
        </authorList>
    </citation>
    <scope>NUCLEOTIDE SEQUENCE [LARGE SCALE GENOMIC DNA]</scope>
</reference>
<feature type="domain" description="AAA+ ATPase" evidence="10">
    <location>
        <begin position="48"/>
        <end position="179"/>
    </location>
</feature>
<feature type="binding site" evidence="9">
    <location>
        <position position="17"/>
    </location>
    <ligand>
        <name>ATP</name>
        <dbReference type="ChEBI" id="CHEBI:30616"/>
    </ligand>
</feature>
<dbReference type="Pfam" id="PF17864">
    <property type="entry name" value="AAA_lid_4"/>
    <property type="match status" value="1"/>
</dbReference>
<evidence type="ECO:0000256" key="4">
    <source>
        <dbReference type="ARBA" id="ARBA00022801"/>
    </source>
</evidence>
<dbReference type="Pfam" id="PF05491">
    <property type="entry name" value="WHD_RuvB"/>
    <property type="match status" value="1"/>
</dbReference>
<feature type="binding site" evidence="9">
    <location>
        <position position="64"/>
    </location>
    <ligand>
        <name>ATP</name>
        <dbReference type="ChEBI" id="CHEBI:30616"/>
    </ligand>
</feature>
<evidence type="ECO:0000313" key="12">
    <source>
        <dbReference type="Proteomes" id="UP000177159"/>
    </source>
</evidence>
<feature type="binding site" evidence="9">
    <location>
        <position position="18"/>
    </location>
    <ligand>
        <name>ATP</name>
        <dbReference type="ChEBI" id="CHEBI:30616"/>
    </ligand>
</feature>
<dbReference type="GO" id="GO:0006310">
    <property type="term" value="P:DNA recombination"/>
    <property type="evidence" value="ECO:0007669"/>
    <property type="project" value="UniProtKB-UniRule"/>
</dbReference>
<dbReference type="Proteomes" id="UP000177159">
    <property type="component" value="Unassembled WGS sequence"/>
</dbReference>
<dbReference type="InterPro" id="IPR008823">
    <property type="entry name" value="RuvB_wg_C"/>
</dbReference>
<feature type="binding site" evidence="9">
    <location>
        <position position="168"/>
    </location>
    <ligand>
        <name>ATP</name>
        <dbReference type="ChEBI" id="CHEBI:30616"/>
    </ligand>
</feature>
<evidence type="ECO:0000256" key="7">
    <source>
        <dbReference type="ARBA" id="ARBA00023172"/>
    </source>
</evidence>
<dbReference type="EMBL" id="MFZM01000019">
    <property type="protein sequence ID" value="OGK23576.1"/>
    <property type="molecule type" value="Genomic_DNA"/>
</dbReference>
<comment type="function">
    <text evidence="9">The RuvA-RuvB-RuvC complex processes Holliday junction (HJ) DNA during genetic recombination and DNA repair, while the RuvA-RuvB complex plays an important role in the rescue of blocked DNA replication forks via replication fork reversal (RFR). RuvA specifically binds to HJ cruciform DNA, conferring on it an open structure. The RuvB hexamer acts as an ATP-dependent pump, pulling dsDNA into and through the RuvAB complex. RuvB forms 2 homohexamers on either side of HJ DNA bound by 1 or 2 RuvA tetramers; 4 subunits per hexamer contact DNA at a time. Coordinated motions by a converter formed by DNA-disengaged RuvB subunits stimulates ATP hydrolysis and nucleotide exchange. Immobilization of the converter enables RuvB to convert the ATP-contained energy into a lever motion, pulling 2 nucleotides of DNA out of the RuvA tetramer per ATP hydrolyzed, thus driving DNA branch migration. The RuvB motors rotate together with the DNA substrate, which together with the progressing nucleotide cycle form the mechanistic basis for DNA recombination by continuous HJ branch migration. Branch migration allows RuvC to scan DNA until it finds its consensus sequence, where it cleaves and resolves cruciform DNA.</text>
</comment>
<evidence type="ECO:0000256" key="2">
    <source>
        <dbReference type="ARBA" id="ARBA00022741"/>
    </source>
</evidence>
<proteinExistence type="inferred from homology"/>
<feature type="region of interest" description="Small ATPAse domain (RuvB-S)" evidence="9">
    <location>
        <begin position="179"/>
        <end position="249"/>
    </location>
</feature>
<sequence length="337" mass="37805">MSVKKTISENPVLETVLRPKSISEYIGQEKVKKSLKLFIEAGRSRGSVSEHILLYGPPGMGKTTLAHILAQELNGELKITSGPAIEKTGDLAAILTNLQDKDILFIDEVHRLPKPVEEALYPVMEEFALDIVLGKGPAARTVRLSIPRITIIGATTRIALLSAPLRDRFGLISRLDFYTTDDMIEIIMRSSKLLHITLNKEVAKEIAVRSRKTPRIANRILKRVRDLIEVENHKVIDMNIIENLFKILDIDEQGLTDMDVKYLTVISSKFEGGPVGLTTLAMSLSEDKQTIEEFVEPYLIQIGFIKKTSKGRVITEKAYIHLKIPRKTASVEQQKML</sequence>
<evidence type="ECO:0000256" key="3">
    <source>
        <dbReference type="ARBA" id="ARBA00022763"/>
    </source>
</evidence>
<dbReference type="GO" id="GO:0009378">
    <property type="term" value="F:four-way junction helicase activity"/>
    <property type="evidence" value="ECO:0007669"/>
    <property type="project" value="InterPro"/>
</dbReference>
<dbReference type="GO" id="GO:0000400">
    <property type="term" value="F:four-way junction DNA binding"/>
    <property type="evidence" value="ECO:0007669"/>
    <property type="project" value="UniProtKB-UniRule"/>
</dbReference>
<comment type="catalytic activity">
    <reaction evidence="9">
        <text>ATP + H2O = ADP + phosphate + H(+)</text>
        <dbReference type="Rhea" id="RHEA:13065"/>
        <dbReference type="ChEBI" id="CHEBI:15377"/>
        <dbReference type="ChEBI" id="CHEBI:15378"/>
        <dbReference type="ChEBI" id="CHEBI:30616"/>
        <dbReference type="ChEBI" id="CHEBI:43474"/>
        <dbReference type="ChEBI" id="CHEBI:456216"/>
    </reaction>
</comment>
<evidence type="ECO:0000259" key="10">
    <source>
        <dbReference type="SMART" id="SM00382"/>
    </source>
</evidence>
<evidence type="ECO:0000256" key="9">
    <source>
        <dbReference type="HAMAP-Rule" id="MF_00016"/>
    </source>
</evidence>
<keyword evidence="7 9" id="KW-0233">DNA recombination</keyword>
<dbReference type="InterPro" id="IPR027417">
    <property type="entry name" value="P-loop_NTPase"/>
</dbReference>
<dbReference type="SUPFAM" id="SSF52540">
    <property type="entry name" value="P-loop containing nucleoside triphosphate hydrolases"/>
    <property type="match status" value="1"/>
</dbReference>
<feature type="binding site" evidence="9">
    <location>
        <position position="62"/>
    </location>
    <ligand>
        <name>ATP</name>
        <dbReference type="ChEBI" id="CHEBI:30616"/>
    </ligand>
</feature>
<feature type="binding site" evidence="9">
    <location>
        <position position="178"/>
    </location>
    <ligand>
        <name>ATP</name>
        <dbReference type="ChEBI" id="CHEBI:30616"/>
    </ligand>
</feature>
<feature type="binding site" evidence="9">
    <location>
        <position position="215"/>
    </location>
    <ligand>
        <name>ATP</name>
        <dbReference type="ChEBI" id="CHEBI:30616"/>
    </ligand>
</feature>
<dbReference type="InterPro" id="IPR003593">
    <property type="entry name" value="AAA+_ATPase"/>
</dbReference>
<dbReference type="EC" id="3.6.4.-" evidence="9"/>
<evidence type="ECO:0000313" key="11">
    <source>
        <dbReference type="EMBL" id="OGK23576.1"/>
    </source>
</evidence>
<dbReference type="CDD" id="cd00009">
    <property type="entry name" value="AAA"/>
    <property type="match status" value="1"/>
</dbReference>
<name>A0A1F7GYD3_9BACT</name>
<dbReference type="InterPro" id="IPR008824">
    <property type="entry name" value="RuvB-like_N"/>
</dbReference>
<keyword evidence="5 9" id="KW-0067">ATP-binding</keyword>
<comment type="domain">
    <text evidence="9">Has 3 domains, the large (RuvB-L) and small ATPase (RuvB-S) domains and the C-terminal head (RuvB-H) domain. The head domain binds DNA, while the ATPase domains jointly bind ATP, ADP or are empty depending on the state of the subunit in the translocation cycle. During a single DNA translocation step the structure of each domain remains the same, but their relative positions change.</text>
</comment>
<comment type="caution">
    <text evidence="9">Lacks conserved residue(s) required for the propagation of feature annotation.</text>
</comment>
<comment type="similarity">
    <text evidence="9">Belongs to the RuvB family.</text>
</comment>
<protein>
    <recommendedName>
        <fullName evidence="9">Holliday junction branch migration complex subunit RuvB</fullName>
        <ecNumber evidence="9">3.6.4.-</ecNumber>
    </recommendedName>
</protein>
<comment type="subunit">
    <text evidence="9">Homohexamer. Forms an RuvA(8)-RuvB(12)-Holliday junction (HJ) complex. HJ DNA is sandwiched between 2 RuvA tetramers; dsDNA enters through RuvA and exits via RuvB. An RuvB hexamer assembles on each DNA strand where it exits the tetramer. Each RuvB hexamer is contacted by two RuvA subunits (via domain III) on 2 adjacent RuvB subunits; this complex drives branch migration. In the full resolvosome a probable DNA-RuvA(4)-RuvB(12)-RuvC(2) complex forms which resolves the HJ.</text>
</comment>
<dbReference type="GO" id="GO:0006281">
    <property type="term" value="P:DNA repair"/>
    <property type="evidence" value="ECO:0007669"/>
    <property type="project" value="UniProtKB-UniRule"/>
</dbReference>
<keyword evidence="6 9" id="KW-0238">DNA-binding</keyword>
<keyword evidence="4 9" id="KW-0378">Hydrolase</keyword>
<dbReference type="NCBIfam" id="TIGR00635">
    <property type="entry name" value="ruvB"/>
    <property type="match status" value="1"/>
</dbReference>
<accession>A0A1F7GYD3</accession>
<comment type="caution">
    <text evidence="11">The sequence shown here is derived from an EMBL/GenBank/DDBJ whole genome shotgun (WGS) entry which is preliminary data.</text>
</comment>
<keyword evidence="3 9" id="KW-0227">DNA damage</keyword>
<evidence type="ECO:0000256" key="5">
    <source>
        <dbReference type="ARBA" id="ARBA00022840"/>
    </source>
</evidence>
<dbReference type="GO" id="GO:0005524">
    <property type="term" value="F:ATP binding"/>
    <property type="evidence" value="ECO:0007669"/>
    <property type="project" value="UniProtKB-UniRule"/>
</dbReference>
<comment type="subcellular location">
    <subcellularLocation>
        <location evidence="9">Cytoplasm</location>
    </subcellularLocation>
</comment>
<feature type="binding site" evidence="9">
    <location>
        <position position="307"/>
    </location>
    <ligand>
        <name>DNA</name>
        <dbReference type="ChEBI" id="CHEBI:16991"/>
    </ligand>
</feature>
<dbReference type="InterPro" id="IPR036390">
    <property type="entry name" value="WH_DNA-bd_sf"/>
</dbReference>
<evidence type="ECO:0000256" key="1">
    <source>
        <dbReference type="ARBA" id="ARBA00022490"/>
    </source>
</evidence>
<dbReference type="Gene3D" id="1.10.8.60">
    <property type="match status" value="1"/>
</dbReference>
<evidence type="ECO:0000256" key="6">
    <source>
        <dbReference type="ARBA" id="ARBA00023125"/>
    </source>
</evidence>